<dbReference type="GO" id="GO:0004497">
    <property type="term" value="F:monooxygenase activity"/>
    <property type="evidence" value="ECO:0007669"/>
    <property type="project" value="UniProtKB-KW"/>
</dbReference>
<dbReference type="GO" id="GO:0016705">
    <property type="term" value="F:oxidoreductase activity, acting on paired donors, with incorporation or reduction of molecular oxygen"/>
    <property type="evidence" value="ECO:0007669"/>
    <property type="project" value="InterPro"/>
</dbReference>
<dbReference type="PANTHER" id="PTHR47951">
    <property type="entry name" value="OS08G0547900 PROTEIN"/>
    <property type="match status" value="1"/>
</dbReference>
<sequence length="554" mass="62162">MSHPFLQDVQSSLSLHGLSLPHLLFLLSSIFAISYWAWLRLAQKKTSLLLPPGPAGLPLVGNLPFLDPELHTYFAALARTYGPVLKLQLGKKLGIVVTSPATAREVLKDNDVTFANRDVPIAGRTATYGGYDIVWTPYGPEWRMLRKVCVLKMLSNHTLDSVYELRRSEVRKVVGYFRSQAGSPVNVGELMFLTVLNVITSMLWGGTLQGEERERVGADFRQVVSDMTELLAKPNISDFYPSLARFDLQGIERQMKGLVKRFDGIFEKMIQQRLKMGREGGSGCQDFLQFLLKLKDEEDAKTPLTMTGLKALLMDMVVGGTDTSSNTVEFAMAEIMNKPSVLRSIQNELEIVVGEDNIVEESHIPRLPYLHAVMKESLRLHPALPLLVPHCPSATCTVGGYTVPKGSRVFVNVWAIHRDPSIWSDPLEFNPERFLHDEGDYSGNDFNYFPFGSGRRICAGIAMAERMVLYSLATLLHSFDWKLPEGEKMDIREQFGIVLKKKKSLVAIPSPRPAPLWDISTGLSAIPASWWRCFIPNFYFFFRTQATQSLTQGS</sequence>
<keyword evidence="1 2" id="KW-0479">Metal-binding</keyword>
<dbReference type="Gene3D" id="1.10.630.10">
    <property type="entry name" value="Cytochrome P450"/>
    <property type="match status" value="1"/>
</dbReference>
<keyword evidence="3" id="KW-0472">Membrane</keyword>
<dbReference type="InterPro" id="IPR036396">
    <property type="entry name" value="Cyt_P450_sf"/>
</dbReference>
<comment type="cofactor">
    <cofactor evidence="1">
        <name>heme</name>
        <dbReference type="ChEBI" id="CHEBI:30413"/>
    </cofactor>
</comment>
<name>A0A059CGW5_EUCGR</name>
<reference evidence="4" key="1">
    <citation type="submission" date="2013-07" db="EMBL/GenBank/DDBJ databases">
        <title>The genome of Eucalyptus grandis.</title>
        <authorList>
            <person name="Schmutz J."/>
            <person name="Hayes R."/>
            <person name="Myburg A."/>
            <person name="Tuskan G."/>
            <person name="Grattapaglia D."/>
            <person name="Rokhsar D.S."/>
        </authorList>
    </citation>
    <scope>NUCLEOTIDE SEQUENCE</scope>
    <source>
        <tissue evidence="4">Leaf extractions</tissue>
    </source>
</reference>
<evidence type="ECO:0000256" key="3">
    <source>
        <dbReference type="SAM" id="Phobius"/>
    </source>
</evidence>
<proteinExistence type="inferred from homology"/>
<dbReference type="FunFam" id="1.10.630.10:FF:000067">
    <property type="entry name" value="Cytochrome P450 - like protein"/>
    <property type="match status" value="1"/>
</dbReference>
<dbReference type="GO" id="GO:0005506">
    <property type="term" value="F:iron ion binding"/>
    <property type="evidence" value="ECO:0007669"/>
    <property type="project" value="InterPro"/>
</dbReference>
<keyword evidence="2" id="KW-0503">Monooxygenase</keyword>
<dbReference type="FunCoup" id="A0A059CGW5">
    <property type="interactions" value="935"/>
</dbReference>
<keyword evidence="1 2" id="KW-0349">Heme</keyword>
<dbReference type="PRINTS" id="PR00463">
    <property type="entry name" value="EP450I"/>
</dbReference>
<dbReference type="Gramene" id="KCW77708">
    <property type="protein sequence ID" value="KCW77708"/>
    <property type="gene ID" value="EUGRSUZ_D02012"/>
</dbReference>
<organism evidence="4">
    <name type="scientific">Eucalyptus grandis</name>
    <name type="common">Flooded gum</name>
    <dbReference type="NCBI Taxonomy" id="71139"/>
    <lineage>
        <taxon>Eukaryota</taxon>
        <taxon>Viridiplantae</taxon>
        <taxon>Streptophyta</taxon>
        <taxon>Embryophyta</taxon>
        <taxon>Tracheophyta</taxon>
        <taxon>Spermatophyta</taxon>
        <taxon>Magnoliopsida</taxon>
        <taxon>eudicotyledons</taxon>
        <taxon>Gunneridae</taxon>
        <taxon>Pentapetalae</taxon>
        <taxon>rosids</taxon>
        <taxon>malvids</taxon>
        <taxon>Myrtales</taxon>
        <taxon>Myrtaceae</taxon>
        <taxon>Myrtoideae</taxon>
        <taxon>Eucalypteae</taxon>
        <taxon>Eucalyptus</taxon>
    </lineage>
</organism>
<comment type="similarity">
    <text evidence="2">Belongs to the cytochrome P450 family.</text>
</comment>
<dbReference type="SUPFAM" id="SSF48264">
    <property type="entry name" value="Cytochrome P450"/>
    <property type="match status" value="1"/>
</dbReference>
<keyword evidence="1 2" id="KW-0408">Iron</keyword>
<feature type="binding site" description="axial binding residue" evidence="1">
    <location>
        <position position="458"/>
    </location>
    <ligand>
        <name>heme</name>
        <dbReference type="ChEBI" id="CHEBI:30413"/>
    </ligand>
    <ligandPart>
        <name>Fe</name>
        <dbReference type="ChEBI" id="CHEBI:18248"/>
    </ligandPart>
</feature>
<dbReference type="InterPro" id="IPR001128">
    <property type="entry name" value="Cyt_P450"/>
</dbReference>
<accession>A0A059CGW5</accession>
<dbReference type="OMA" id="ATIWGRM"/>
<dbReference type="PROSITE" id="PS00086">
    <property type="entry name" value="CYTOCHROME_P450"/>
    <property type="match status" value="1"/>
</dbReference>
<keyword evidence="2" id="KW-0560">Oxidoreductase</keyword>
<evidence type="ECO:0000313" key="4">
    <source>
        <dbReference type="EMBL" id="KCW77708.1"/>
    </source>
</evidence>
<dbReference type="PANTHER" id="PTHR47951:SF3">
    <property type="entry name" value="CYTOCHROME P450, FAMILY 706, SUBFAMILY A, POLYPEPTIDE 4"/>
    <property type="match status" value="1"/>
</dbReference>
<gene>
    <name evidence="4" type="ORF">EUGRSUZ_D02012</name>
</gene>
<evidence type="ECO:0000256" key="2">
    <source>
        <dbReference type="RuleBase" id="RU000461"/>
    </source>
</evidence>
<evidence type="ECO:0008006" key="5">
    <source>
        <dbReference type="Google" id="ProtNLM"/>
    </source>
</evidence>
<feature type="transmembrane region" description="Helical" evidence="3">
    <location>
        <begin position="20"/>
        <end position="39"/>
    </location>
</feature>
<dbReference type="GO" id="GO:0020037">
    <property type="term" value="F:heme binding"/>
    <property type="evidence" value="ECO:0007669"/>
    <property type="project" value="InterPro"/>
</dbReference>
<dbReference type="eggNOG" id="KOG0156">
    <property type="taxonomic scope" value="Eukaryota"/>
</dbReference>
<keyword evidence="3" id="KW-0812">Transmembrane</keyword>
<protein>
    <recommendedName>
        <fullName evidence="5">Cytochrome P450</fullName>
    </recommendedName>
</protein>
<dbReference type="Pfam" id="PF00067">
    <property type="entry name" value="p450"/>
    <property type="match status" value="1"/>
</dbReference>
<dbReference type="PRINTS" id="PR00385">
    <property type="entry name" value="P450"/>
</dbReference>
<dbReference type="InterPro" id="IPR017972">
    <property type="entry name" value="Cyt_P450_CS"/>
</dbReference>
<dbReference type="InParanoid" id="A0A059CGW5"/>
<dbReference type="InterPro" id="IPR002401">
    <property type="entry name" value="Cyt_P450_E_grp-I"/>
</dbReference>
<dbReference type="CDD" id="cd11073">
    <property type="entry name" value="CYP76-like"/>
    <property type="match status" value="1"/>
</dbReference>
<evidence type="ECO:0000256" key="1">
    <source>
        <dbReference type="PIRSR" id="PIRSR602401-1"/>
    </source>
</evidence>
<dbReference type="AlphaFoldDB" id="A0A059CGW5"/>
<keyword evidence="3" id="KW-1133">Transmembrane helix</keyword>
<dbReference type="EMBL" id="KK198756">
    <property type="protein sequence ID" value="KCW77708.1"/>
    <property type="molecule type" value="Genomic_DNA"/>
</dbReference>